<dbReference type="EMBL" id="QJKD01000001">
    <property type="protein sequence ID" value="PXX57167.1"/>
    <property type="molecule type" value="Genomic_DNA"/>
</dbReference>
<reference evidence="2 3" key="1">
    <citation type="submission" date="2018-05" db="EMBL/GenBank/DDBJ databases">
        <title>Genomic Encyclopedia of Type Strains, Phase IV (KMG-IV): sequencing the most valuable type-strain genomes for metagenomic binning, comparative biology and taxonomic classification.</title>
        <authorList>
            <person name="Goeker M."/>
        </authorList>
    </citation>
    <scope>NUCLEOTIDE SEQUENCE [LARGE SCALE GENOMIC DNA]</scope>
    <source>
        <strain evidence="2 3">DSM 24995</strain>
    </source>
</reference>
<sequence>MKMKKHLTRARIIGYILLFCAVTMTILPNTLARYRTRIEGGAVASVALWGSDSSEFQIDINGMKPGNDSAQQYEFVVTNTKEGQISEVGQNYSITVETTDNLPLKFTLSAKEESGSSGLGNTVNTGVLSFSDGKAVLEGGFLPHSVETKHTYVLTVSLPVSNAEFADEIDLITVTVQAEQTTPVSP</sequence>
<comment type="caution">
    <text evidence="2">The sequence shown here is derived from an EMBL/GenBank/DDBJ whole genome shotgun (WGS) entry which is preliminary data.</text>
</comment>
<keyword evidence="1" id="KW-1133">Transmembrane helix</keyword>
<dbReference type="GeneID" id="86059820"/>
<accession>A0A2V3YFT7</accession>
<dbReference type="RefSeq" id="WP_110321443.1">
    <property type="nucleotide sequence ID" value="NZ_QJKD01000001.1"/>
</dbReference>
<protein>
    <submittedName>
        <fullName evidence="2">Uncharacterized protein</fullName>
    </submittedName>
</protein>
<dbReference type="Proteomes" id="UP000248057">
    <property type="component" value="Unassembled WGS sequence"/>
</dbReference>
<gene>
    <name evidence="2" type="ORF">DFR60_101475</name>
</gene>
<evidence type="ECO:0000256" key="1">
    <source>
        <dbReference type="SAM" id="Phobius"/>
    </source>
</evidence>
<evidence type="ECO:0000313" key="2">
    <source>
        <dbReference type="EMBL" id="PXX57167.1"/>
    </source>
</evidence>
<proteinExistence type="predicted"/>
<dbReference type="AlphaFoldDB" id="A0A2V3YFT7"/>
<organism evidence="2 3">
    <name type="scientific">Hungatella effluvii</name>
    <dbReference type="NCBI Taxonomy" id="1096246"/>
    <lineage>
        <taxon>Bacteria</taxon>
        <taxon>Bacillati</taxon>
        <taxon>Bacillota</taxon>
        <taxon>Clostridia</taxon>
        <taxon>Lachnospirales</taxon>
        <taxon>Lachnospiraceae</taxon>
        <taxon>Hungatella</taxon>
    </lineage>
</organism>
<keyword evidence="1" id="KW-0812">Transmembrane</keyword>
<keyword evidence="1" id="KW-0472">Membrane</keyword>
<feature type="transmembrane region" description="Helical" evidence="1">
    <location>
        <begin position="12"/>
        <end position="31"/>
    </location>
</feature>
<keyword evidence="3" id="KW-1185">Reference proteome</keyword>
<evidence type="ECO:0000313" key="3">
    <source>
        <dbReference type="Proteomes" id="UP000248057"/>
    </source>
</evidence>
<name>A0A2V3YFT7_9FIRM</name>